<evidence type="ECO:0000313" key="1">
    <source>
        <dbReference type="EMBL" id="EWC75088.1"/>
    </source>
</evidence>
<accession>W7JJK5</accession>
<dbReference type="AlphaFoldDB" id="W7JJK5"/>
<gene>
    <name evidence="1" type="ORF">C923_04239</name>
</gene>
<protein>
    <submittedName>
        <fullName evidence="1">Uncharacterized protein</fullName>
    </submittedName>
</protein>
<evidence type="ECO:0000313" key="2">
    <source>
        <dbReference type="Proteomes" id="UP000030697"/>
    </source>
</evidence>
<proteinExistence type="predicted"/>
<dbReference type="Proteomes" id="UP000030697">
    <property type="component" value="Unassembled WGS sequence"/>
</dbReference>
<dbReference type="EMBL" id="KE124666">
    <property type="protein sequence ID" value="EWC75088.1"/>
    <property type="molecule type" value="Genomic_DNA"/>
</dbReference>
<organism evidence="1 2">
    <name type="scientific">Plasmodium falciparum UGT5.1</name>
    <dbReference type="NCBI Taxonomy" id="1237627"/>
    <lineage>
        <taxon>Eukaryota</taxon>
        <taxon>Sar</taxon>
        <taxon>Alveolata</taxon>
        <taxon>Apicomplexa</taxon>
        <taxon>Aconoidasida</taxon>
        <taxon>Haemosporida</taxon>
        <taxon>Plasmodiidae</taxon>
        <taxon>Plasmodium</taxon>
        <taxon>Plasmodium (Laverania)</taxon>
    </lineage>
</organism>
<name>W7JJK5_PLAFA</name>
<sequence length="39" mass="4725">MKIIIIKVKKRLFLLYLHHDPLVIYHIKYLGKSYSVNLL</sequence>
<reference evidence="1 2" key="1">
    <citation type="submission" date="2013-02" db="EMBL/GenBank/DDBJ databases">
        <title>The Genome Sequence of Plasmodium falciparum UGT5.1.</title>
        <authorList>
            <consortium name="The Broad Institute Genome Sequencing Platform"/>
            <consortium name="The Broad Institute Genome Sequencing Center for Infectious Disease"/>
            <person name="Neafsey D."/>
            <person name="Cheeseman I."/>
            <person name="Volkman S."/>
            <person name="Adams J."/>
            <person name="Walker B."/>
            <person name="Young S.K."/>
            <person name="Zeng Q."/>
            <person name="Gargeya S."/>
            <person name="Fitzgerald M."/>
            <person name="Haas B."/>
            <person name="Abouelleil A."/>
            <person name="Alvarado L."/>
            <person name="Arachchi H.M."/>
            <person name="Berlin A.M."/>
            <person name="Chapman S.B."/>
            <person name="Dewar J."/>
            <person name="Goldberg J."/>
            <person name="Griggs A."/>
            <person name="Gujja S."/>
            <person name="Hansen M."/>
            <person name="Howarth C."/>
            <person name="Imamovic A."/>
            <person name="Larimer J."/>
            <person name="McCowan C."/>
            <person name="Murphy C."/>
            <person name="Neiman D."/>
            <person name="Pearson M."/>
            <person name="Priest M."/>
            <person name="Roberts A."/>
            <person name="Saif S."/>
            <person name="Shea T."/>
            <person name="Sisk P."/>
            <person name="Sykes S."/>
            <person name="Wortman J."/>
            <person name="Nusbaum C."/>
            <person name="Birren B."/>
        </authorList>
    </citation>
    <scope>NUCLEOTIDE SEQUENCE [LARGE SCALE GENOMIC DNA]</scope>
    <source>
        <strain evidence="1 2">UGT5.1</strain>
    </source>
</reference>